<dbReference type="RefSeq" id="WP_003781027.1">
    <property type="nucleotide sequence ID" value="NZ_GL870929.1"/>
</dbReference>
<gene>
    <name evidence="1" type="ORF">HMPREF9098_0175</name>
</gene>
<comment type="caution">
    <text evidence="1">The sequence shown here is derived from an EMBL/GenBank/DDBJ whole genome shotgun (WGS) entry which is preliminary data.</text>
</comment>
<sequence length="135" mass="15475">MEAGQEDIQNDLRALLLKLYLKNNPQIEHKIFIYSYHGVVDVQTNPFHFIGGDLSRDVKKSLVLQNLPSGEMMQAFISSVKIDKQESFQIENTVLYGNKAGVITEISLKGEKIAKTEKYRQFLQLAKSLLRQFKD</sequence>
<evidence type="ECO:0000313" key="1">
    <source>
        <dbReference type="EMBL" id="EGC18369.1"/>
    </source>
</evidence>
<dbReference type="EMBL" id="AEWV01000005">
    <property type="protein sequence ID" value="EGC18369.1"/>
    <property type="molecule type" value="Genomic_DNA"/>
</dbReference>
<proteinExistence type="predicted"/>
<accession>F0EWE1</accession>
<protein>
    <submittedName>
        <fullName evidence="1">Uncharacterized protein</fullName>
    </submittedName>
</protein>
<keyword evidence="2" id="KW-1185">Reference proteome</keyword>
<dbReference type="Proteomes" id="UP000004088">
    <property type="component" value="Unassembled WGS sequence"/>
</dbReference>
<dbReference type="HOGENOM" id="CLU_1852529_0_0_4"/>
<organism evidence="1 2">
    <name type="scientific">Kingella denitrificans ATCC 33394</name>
    <dbReference type="NCBI Taxonomy" id="888741"/>
    <lineage>
        <taxon>Bacteria</taxon>
        <taxon>Pseudomonadati</taxon>
        <taxon>Pseudomonadota</taxon>
        <taxon>Betaproteobacteria</taxon>
        <taxon>Neisseriales</taxon>
        <taxon>Neisseriaceae</taxon>
        <taxon>Kingella</taxon>
    </lineage>
</organism>
<dbReference type="AlphaFoldDB" id="F0EWE1"/>
<evidence type="ECO:0000313" key="2">
    <source>
        <dbReference type="Proteomes" id="UP000004088"/>
    </source>
</evidence>
<name>F0EWE1_9NEIS</name>
<dbReference type="STRING" id="888741.HMPREF9098_0175"/>
<reference evidence="1 2" key="1">
    <citation type="submission" date="2011-01" db="EMBL/GenBank/DDBJ databases">
        <authorList>
            <person name="Muzny D."/>
            <person name="Qin X."/>
            <person name="Deng J."/>
            <person name="Jiang H."/>
            <person name="Liu Y."/>
            <person name="Qu J."/>
            <person name="Song X.-Z."/>
            <person name="Zhang L."/>
            <person name="Thornton R."/>
            <person name="Coyle M."/>
            <person name="Francisco L."/>
            <person name="Jackson L."/>
            <person name="Javaid M."/>
            <person name="Korchina V."/>
            <person name="Kovar C."/>
            <person name="Mata R."/>
            <person name="Mathew T."/>
            <person name="Ngo R."/>
            <person name="Nguyen L."/>
            <person name="Nguyen N."/>
            <person name="Okwuonu G."/>
            <person name="Ongeri F."/>
            <person name="Pham C."/>
            <person name="Simmons D."/>
            <person name="Wilczek-Boney K."/>
            <person name="Hale W."/>
            <person name="Jakkamsetti A."/>
            <person name="Pham P."/>
            <person name="Ruth R."/>
            <person name="San Lucas F."/>
            <person name="Warren J."/>
            <person name="Zhang J."/>
            <person name="Zhao Z."/>
            <person name="Zhou C."/>
            <person name="Zhu D."/>
            <person name="Lee S."/>
            <person name="Bess C."/>
            <person name="Blankenburg K."/>
            <person name="Forbes L."/>
            <person name="Fu Q."/>
            <person name="Gubbala S."/>
            <person name="Hirani K."/>
            <person name="Jayaseelan J.C."/>
            <person name="Lara F."/>
            <person name="Munidasa M."/>
            <person name="Palculict T."/>
            <person name="Patil S."/>
            <person name="Pu L.-L."/>
            <person name="Saada N."/>
            <person name="Tang L."/>
            <person name="Weissenberger G."/>
            <person name="Zhu Y."/>
            <person name="Hemphill L."/>
            <person name="Shang Y."/>
            <person name="Youmans B."/>
            <person name="Ayvaz T."/>
            <person name="Ross M."/>
            <person name="Santibanez J."/>
            <person name="Aqrawi P."/>
            <person name="Gross S."/>
            <person name="Joshi V."/>
            <person name="Fowler G."/>
            <person name="Nazareth L."/>
            <person name="Reid J."/>
            <person name="Worley K."/>
            <person name="Petrosino J."/>
            <person name="Highlander S."/>
            <person name="Gibbs R."/>
        </authorList>
    </citation>
    <scope>NUCLEOTIDE SEQUENCE [LARGE SCALE GENOMIC DNA]</scope>
    <source>
        <strain evidence="1 2">ATCC 33394</strain>
    </source>
</reference>